<dbReference type="EMBL" id="UYJE01003880">
    <property type="protein sequence ID" value="VDI23091.1"/>
    <property type="molecule type" value="Genomic_DNA"/>
</dbReference>
<sequence>MTAVSYSDFHGTARIVTDIEFTQPICLSLWYQLYWNSFDCYFNIYQISDKNQVLLFTANHNFTSLAEWVNISVDCFGQYPFKIALEADFRYRDVAAVRAILIDDTSIAYRSCQELVATIRYPDENTINISCLNNSQIQIDKIDVIEEETPCRDKPCVLNSQDTLTIEDKCNGESSCLADYNFTSNCLREFRYINLSYTCKDENRTSVSTFEDSFGDWLNVSSNRSTWDRTRNLPDHTQVTTGSAGYSMTVLSFNGAASTQRIATDNEFTEPICLSLWYFFYENSYDCSFSIYKISDVNQNSLFTADCNSTSVNQWISISVDVYGKDPFKIALEADYKQRNSTTVRAILVDDTSIAYRPCQGQKIDTTCLDIETPIKIECETQFLAGQIYVSLEPKHLISQQKHCPEETIESELNKFCRNVNKTDYCKFEMLDFISGYKDCYVTSKNITVTYQCRGLAAGVSGGVLLTIIAVVVICRFRGFNDCDCVTKNITSFMRNGQESRFKETGIYECSNISSRLSDHAYDSFECPNYFNMTNVHNSSTCVRHGNDKDL</sequence>
<evidence type="ECO:0000313" key="3">
    <source>
        <dbReference type="EMBL" id="VDI23091.1"/>
    </source>
</evidence>
<dbReference type="Gene3D" id="2.60.120.200">
    <property type="match status" value="1"/>
</dbReference>
<keyword evidence="1" id="KW-0812">Transmembrane</keyword>
<protein>
    <recommendedName>
        <fullName evidence="2">MAM domain-containing protein</fullName>
    </recommendedName>
</protein>
<dbReference type="PROSITE" id="PS50060">
    <property type="entry name" value="MAM_2"/>
    <property type="match status" value="1"/>
</dbReference>
<organism evidence="3 4">
    <name type="scientific">Mytilus galloprovincialis</name>
    <name type="common">Mediterranean mussel</name>
    <dbReference type="NCBI Taxonomy" id="29158"/>
    <lineage>
        <taxon>Eukaryota</taxon>
        <taxon>Metazoa</taxon>
        <taxon>Spiralia</taxon>
        <taxon>Lophotrochozoa</taxon>
        <taxon>Mollusca</taxon>
        <taxon>Bivalvia</taxon>
        <taxon>Autobranchia</taxon>
        <taxon>Pteriomorphia</taxon>
        <taxon>Mytilida</taxon>
        <taxon>Mytiloidea</taxon>
        <taxon>Mytilidae</taxon>
        <taxon>Mytilinae</taxon>
        <taxon>Mytilus</taxon>
    </lineage>
</organism>
<gene>
    <name evidence="3" type="ORF">MGAL_10B033490</name>
</gene>
<dbReference type="SUPFAM" id="SSF49899">
    <property type="entry name" value="Concanavalin A-like lectins/glucanases"/>
    <property type="match status" value="1"/>
</dbReference>
<keyword evidence="4" id="KW-1185">Reference proteome</keyword>
<proteinExistence type="predicted"/>
<keyword evidence="1" id="KW-0472">Membrane</keyword>
<dbReference type="InterPro" id="IPR000998">
    <property type="entry name" value="MAM_dom"/>
</dbReference>
<accession>A0A8B6DSG1</accession>
<dbReference type="GO" id="GO:0016020">
    <property type="term" value="C:membrane"/>
    <property type="evidence" value="ECO:0007669"/>
    <property type="project" value="InterPro"/>
</dbReference>
<dbReference type="AlphaFoldDB" id="A0A8B6DSG1"/>
<dbReference type="InterPro" id="IPR013320">
    <property type="entry name" value="ConA-like_dom_sf"/>
</dbReference>
<keyword evidence="1" id="KW-1133">Transmembrane helix</keyword>
<evidence type="ECO:0000259" key="2">
    <source>
        <dbReference type="PROSITE" id="PS50060"/>
    </source>
</evidence>
<name>A0A8B6DSG1_MYTGA</name>
<reference evidence="3" key="1">
    <citation type="submission" date="2018-11" db="EMBL/GenBank/DDBJ databases">
        <authorList>
            <person name="Alioto T."/>
            <person name="Alioto T."/>
        </authorList>
    </citation>
    <scope>NUCLEOTIDE SEQUENCE</scope>
</reference>
<comment type="caution">
    <text evidence="3">The sequence shown here is derived from an EMBL/GenBank/DDBJ whole genome shotgun (WGS) entry which is preliminary data.</text>
</comment>
<feature type="domain" description="MAM" evidence="2">
    <location>
        <begin position="206"/>
        <end position="361"/>
    </location>
</feature>
<dbReference type="Proteomes" id="UP000596742">
    <property type="component" value="Unassembled WGS sequence"/>
</dbReference>
<evidence type="ECO:0000256" key="1">
    <source>
        <dbReference type="SAM" id="Phobius"/>
    </source>
</evidence>
<dbReference type="OrthoDB" id="6143732at2759"/>
<evidence type="ECO:0000313" key="4">
    <source>
        <dbReference type="Proteomes" id="UP000596742"/>
    </source>
</evidence>
<feature type="transmembrane region" description="Helical" evidence="1">
    <location>
        <begin position="455"/>
        <end position="475"/>
    </location>
</feature>